<reference evidence="1 2" key="1">
    <citation type="submission" date="2021-04" db="EMBL/GenBank/DDBJ databases">
        <authorList>
            <person name="Bliznina A."/>
        </authorList>
    </citation>
    <scope>NUCLEOTIDE SEQUENCE [LARGE SCALE GENOMIC DNA]</scope>
</reference>
<organism evidence="1 2">
    <name type="scientific">Oikopleura dioica</name>
    <name type="common">Tunicate</name>
    <dbReference type="NCBI Taxonomy" id="34765"/>
    <lineage>
        <taxon>Eukaryota</taxon>
        <taxon>Metazoa</taxon>
        <taxon>Chordata</taxon>
        <taxon>Tunicata</taxon>
        <taxon>Appendicularia</taxon>
        <taxon>Copelata</taxon>
        <taxon>Oikopleuridae</taxon>
        <taxon>Oikopleura</taxon>
    </lineage>
</organism>
<accession>A0ABN7T1N8</accession>
<sequence>MKLFSLIVASAYSYEYTTAEPFDPNDRLDVIQYHFDRLAASLPDANWADRYVARFNKAAGKARDSGNGESCYEENGFGGEDSADDVQVFDENDFCKLNGQVNAALNSWARNYACDGRGKVYRQVIRSARKIRNFYNDKMNC</sequence>
<name>A0ABN7T1N8_OIKDI</name>
<gene>
    <name evidence="1" type="ORF">OKIOD_LOCUS13224</name>
</gene>
<protein>
    <submittedName>
        <fullName evidence="1">Oidioi.mRNA.OKI2018_I69.chr2.g4459.t1.cds</fullName>
    </submittedName>
</protein>
<evidence type="ECO:0000313" key="1">
    <source>
        <dbReference type="EMBL" id="CAG5110005.1"/>
    </source>
</evidence>
<dbReference type="Proteomes" id="UP001158576">
    <property type="component" value="Chromosome 2"/>
</dbReference>
<dbReference type="EMBL" id="OU015567">
    <property type="protein sequence ID" value="CAG5110005.1"/>
    <property type="molecule type" value="Genomic_DNA"/>
</dbReference>
<keyword evidence="2" id="KW-1185">Reference proteome</keyword>
<evidence type="ECO:0000313" key="2">
    <source>
        <dbReference type="Proteomes" id="UP001158576"/>
    </source>
</evidence>
<proteinExistence type="predicted"/>